<comment type="caution">
    <text evidence="1">The sequence shown here is derived from an EMBL/GenBank/DDBJ whole genome shotgun (WGS) entry which is preliminary data.</text>
</comment>
<feature type="non-terminal residue" evidence="1">
    <location>
        <position position="1"/>
    </location>
</feature>
<dbReference type="AlphaFoldDB" id="A0A0G1XXP4"/>
<evidence type="ECO:0000313" key="2">
    <source>
        <dbReference type="Proteomes" id="UP000034589"/>
    </source>
</evidence>
<sequence length="89" mass="10359">EYADLRVGPHGVLPLEERLHEGRQRYLKRHPNEWVGRGVRSTPEQFQTLIRTARELERQIFEHASIRPEDITDASVAPLVEELQNYSVA</sequence>
<reference evidence="1 2" key="1">
    <citation type="journal article" date="2015" name="Nature">
        <title>rRNA introns, odd ribosomes, and small enigmatic genomes across a large radiation of phyla.</title>
        <authorList>
            <person name="Brown C.T."/>
            <person name="Hug L.A."/>
            <person name="Thomas B.C."/>
            <person name="Sharon I."/>
            <person name="Castelle C.J."/>
            <person name="Singh A."/>
            <person name="Wilkins M.J."/>
            <person name="Williams K.H."/>
            <person name="Banfield J.F."/>
        </authorList>
    </citation>
    <scope>NUCLEOTIDE SEQUENCE [LARGE SCALE GENOMIC DNA]</scope>
</reference>
<proteinExistence type="predicted"/>
<dbReference type="Proteomes" id="UP000034589">
    <property type="component" value="Unassembled WGS sequence"/>
</dbReference>
<accession>A0A0G1XXP4</accession>
<evidence type="ECO:0000313" key="1">
    <source>
        <dbReference type="EMBL" id="KKW07412.1"/>
    </source>
</evidence>
<name>A0A0G1XXP4_9BACT</name>
<protein>
    <submittedName>
        <fullName evidence="1">Uncharacterized protein</fullName>
    </submittedName>
</protein>
<organism evidence="1 2">
    <name type="scientific">Candidatus Kaiserbacteria bacterium GW2011_GWC2_49_12</name>
    <dbReference type="NCBI Taxonomy" id="1618675"/>
    <lineage>
        <taxon>Bacteria</taxon>
        <taxon>Candidatus Kaiseribacteriota</taxon>
    </lineage>
</organism>
<dbReference type="EMBL" id="LCPV01000014">
    <property type="protein sequence ID" value="KKW07412.1"/>
    <property type="molecule type" value="Genomic_DNA"/>
</dbReference>
<gene>
    <name evidence="1" type="ORF">UY39_C0014G0008</name>
</gene>